<name>A0A9Q3KNS2_9BASI</name>
<proteinExistence type="predicted"/>
<comment type="caution">
    <text evidence="1">The sequence shown here is derived from an EMBL/GenBank/DDBJ whole genome shotgun (WGS) entry which is preliminary data.</text>
</comment>
<dbReference type="EMBL" id="AVOT02115254">
    <property type="protein sequence ID" value="MBW0583481.1"/>
    <property type="molecule type" value="Genomic_DNA"/>
</dbReference>
<gene>
    <name evidence="1" type="ORF">O181_123196</name>
</gene>
<keyword evidence="2" id="KW-1185">Reference proteome</keyword>
<evidence type="ECO:0000313" key="2">
    <source>
        <dbReference type="Proteomes" id="UP000765509"/>
    </source>
</evidence>
<organism evidence="1 2">
    <name type="scientific">Austropuccinia psidii MF-1</name>
    <dbReference type="NCBI Taxonomy" id="1389203"/>
    <lineage>
        <taxon>Eukaryota</taxon>
        <taxon>Fungi</taxon>
        <taxon>Dikarya</taxon>
        <taxon>Basidiomycota</taxon>
        <taxon>Pucciniomycotina</taxon>
        <taxon>Pucciniomycetes</taxon>
        <taxon>Pucciniales</taxon>
        <taxon>Sphaerophragmiaceae</taxon>
        <taxon>Austropuccinia</taxon>
    </lineage>
</organism>
<evidence type="ECO:0000313" key="1">
    <source>
        <dbReference type="EMBL" id="MBW0583481.1"/>
    </source>
</evidence>
<feature type="non-terminal residue" evidence="1">
    <location>
        <position position="1"/>
    </location>
</feature>
<dbReference type="Proteomes" id="UP000765509">
    <property type="component" value="Unassembled WGS sequence"/>
</dbReference>
<reference evidence="1" key="1">
    <citation type="submission" date="2021-03" db="EMBL/GenBank/DDBJ databases">
        <title>Draft genome sequence of rust myrtle Austropuccinia psidii MF-1, a brazilian biotype.</title>
        <authorList>
            <person name="Quecine M.C."/>
            <person name="Pachon D.M.R."/>
            <person name="Bonatelli M.L."/>
            <person name="Correr F.H."/>
            <person name="Franceschini L.M."/>
            <person name="Leite T.F."/>
            <person name="Margarido G.R.A."/>
            <person name="Almeida C.A."/>
            <person name="Ferrarezi J.A."/>
            <person name="Labate C.A."/>
        </authorList>
    </citation>
    <scope>NUCLEOTIDE SEQUENCE</scope>
    <source>
        <strain evidence="1">MF-1</strain>
    </source>
</reference>
<accession>A0A9Q3KNS2</accession>
<dbReference type="OrthoDB" id="3253623at2759"/>
<dbReference type="AlphaFoldDB" id="A0A9Q3KNS2"/>
<sequence>KKLPKDVRTIMKSLKLDAKLQHYICCQSCYSLYDIEFAPSECTYQATVKSSPCGVDLFEPLNQLSIENVYTIFQNKNGIEKNRIHPKKPISIFWPQGLVTNSADVVNHCNSAAWSSLNSDMCRNDNSLCLSFSLFVDWFNPLENKLSGKQKLLQILALTCLNLPPSKQNEHQYTFIAGIIPEPNQPNMITINNVLKPFVEDLLELNKPKKIRTHQFPLGRTVVICLGALIGDIVATHKVAGFSSHSATKLCSWCNINKSNMSQMKISHPQRKEDTLEFAYRWYSEELNRCE</sequence>
<protein>
    <submittedName>
        <fullName evidence="1">Uncharacterized protein</fullName>
    </submittedName>
</protein>